<dbReference type="GO" id="GO:0005737">
    <property type="term" value="C:cytoplasm"/>
    <property type="evidence" value="ECO:0007669"/>
    <property type="project" value="TreeGrafter"/>
</dbReference>
<dbReference type="SUPFAM" id="SSF50486">
    <property type="entry name" value="FMT C-terminal domain-like"/>
    <property type="match status" value="1"/>
</dbReference>
<organism evidence="5 6">
    <name type="scientific">Caldimonas caldifontis</name>
    <dbReference type="NCBI Taxonomy" id="1452508"/>
    <lineage>
        <taxon>Bacteria</taxon>
        <taxon>Pseudomonadati</taxon>
        <taxon>Pseudomonadota</taxon>
        <taxon>Betaproteobacteria</taxon>
        <taxon>Burkholderiales</taxon>
        <taxon>Sphaerotilaceae</taxon>
        <taxon>Caldimonas</taxon>
    </lineage>
</organism>
<protein>
    <recommendedName>
        <fullName evidence="4">Carrier domain-containing protein</fullName>
    </recommendedName>
</protein>
<keyword evidence="6" id="KW-1185">Reference proteome</keyword>
<dbReference type="Pfam" id="PF13193">
    <property type="entry name" value="AMP-binding_C"/>
    <property type="match status" value="1"/>
</dbReference>
<dbReference type="InterPro" id="IPR002376">
    <property type="entry name" value="Formyl_transf_N"/>
</dbReference>
<dbReference type="SUPFAM" id="SSF51679">
    <property type="entry name" value="Bacterial luciferase-like"/>
    <property type="match status" value="1"/>
</dbReference>
<dbReference type="InterPro" id="IPR005793">
    <property type="entry name" value="Formyl_trans_C"/>
</dbReference>
<feature type="domain" description="Carrier" evidence="4">
    <location>
        <begin position="1451"/>
        <end position="1526"/>
    </location>
</feature>
<dbReference type="InterPro" id="IPR036736">
    <property type="entry name" value="ACP-like_sf"/>
</dbReference>
<dbReference type="Gene3D" id="3.30.300.30">
    <property type="match status" value="1"/>
</dbReference>
<comment type="caution">
    <text evidence="5">The sequence shown here is derived from an EMBL/GenBank/DDBJ whole genome shotgun (WGS) entry which is preliminary data.</text>
</comment>
<dbReference type="InterPro" id="IPR011034">
    <property type="entry name" value="Formyl_transferase-like_C_sf"/>
</dbReference>
<dbReference type="SUPFAM" id="SSF47336">
    <property type="entry name" value="ACP-like"/>
    <property type="match status" value="1"/>
</dbReference>
<dbReference type="FunFam" id="1.10.1200.10:FF:000016">
    <property type="entry name" value="Non-ribosomal peptide synthase"/>
    <property type="match status" value="1"/>
</dbReference>
<dbReference type="Gene3D" id="1.10.1200.10">
    <property type="entry name" value="ACP-like"/>
    <property type="match status" value="1"/>
</dbReference>
<sequence>MSNTKRCVLIGDESLLVQCAETLKQAGHAVMAVVSTRPAIRRWAMHRGVHVVDDANLLCTATDLQPLDYVLSVTNLSVLPSEVLALARIAAINFHDGPLPEYAGLNTPVWALLNGEREYGITWHLMTQKVDQGAILVQRRFLLDDNETALSLNTKCFEAGIAGFEELLPHLATGVLPTIAQTTPPQRYFRRKDRPAAASALIFDQDAERIATLVRALDFGSYANPMGSAKFVHAGHLVCVGEARVLDTRSSQPPGTVLGAETDGLVVATATFDLQLRRLSDALGRSMPGKDVSLRLGLVAGARLESPSGALAQRLGELDASASAHEGFWRGRLEIRDPVELPYVDRSATPAAPAYVHRDGELLAADVQTVLAAAVAHLARLADRDSFDLGYADAQVGQRSPETSAWFAPQVPLRAVVDFAQPFSQWRDALLAEVAELRRRGAYPADLVGRSVELRAHAATAGDPGVFPMAIEVVAHLGEARALPGSECTLAIAEDGRQVRWIFDASKLTHQQVGELHEQLATLLAHAQAHPQCTVGELPLLGEPLCDRVLREWNDTACPVRDDACIHHLITEQAARTPEAVALVCEDQSLTYAELDRRSNQLARRLAQLGVGPDVLVGLCVERSVELMVGLLAIHKAGGAYVPLDPTYPPDRIAYMIEDAKAPVLLTQERLRDELPPHRASLVCLDSDWPSTAAESAEPFDGGAQPHHLAYVIYTSGSTGRPKGVMVEHRNVVNFFAGMDRHLGTDEPGTWLAVTSLSFDISVLELCWTLTRGFKVVISSDEDRSAASPARGPHAARAVDFSLFYFSSDESEGVGDKYRLLLEGAKYADQHGFAAVWTPERHFHAFGGLYPNPAVTSAAIATITQRVKIRSGSVVLPLHHPARIAEEWSVVDNLSKGRVGISFASGWQPNDFVLKPENFANNKQVMLEGIETVRKLWRGESVSFPGTTGQPVEVRTLPRPVQAELPFWVTSAGNPETFIAAGRLGANVLTHLLGQSVEELSDKLAAYRQAWKDAGHPGEGHVTLMLHTFVGPDEAAVREKVRQPLIEYLRSSLNLVKQYAWSFPAFKRREGMDDTSANIDLQSLSHDEMTALLEHSFQRYYETSGLFGTPQGCLAMVDRIKGIGVDEIACLIDFGVDSESVLSHLEYLNQLRKLSAPRRVASGDYSLAAQMQRHAVTHLQCTPSMARMLTHDDKAVAGLKKLRRMMVGGEALPPSLARDLKALIPGVLMNMYGPTETTIWSAVQPVDAIDGIVPLGRPLVNQEIYILDRRQQPVPVGVPGELVIGGKGVVRGYLHRPELTAERFLPHPFRGAAGGRVYRTGDLARQRPDGTVEFLGRLDHQVKVRGYRIELGEIEARLLSHPAVREAVVVAREDSPGDVRLVAYHVPHSGQTPAVAELRDHLRAGLPEYMVPSHFVSLPALPQTPNGKIDRKALPAPDSGPAPAPAASFVAPTSDLEESIAAIWKDVLKLPQVGTRDNFFDLGGHSLLAVQAHRRLREALGRDLSITDIFRFPTIESLSAYLGQDGADGAAAQQGRDRAQGRRAALQRRQGLRTAATTDQGA</sequence>
<dbReference type="InterPro" id="IPR042099">
    <property type="entry name" value="ANL_N_sf"/>
</dbReference>
<dbReference type="CDD" id="cd05930">
    <property type="entry name" value="A_NRPS"/>
    <property type="match status" value="1"/>
</dbReference>
<dbReference type="InterPro" id="IPR045851">
    <property type="entry name" value="AMP-bd_C_sf"/>
</dbReference>
<dbReference type="Pfam" id="PF00551">
    <property type="entry name" value="Formyl_trans_N"/>
    <property type="match status" value="1"/>
</dbReference>
<dbReference type="OrthoDB" id="6297021at2"/>
<dbReference type="SMART" id="SM00823">
    <property type="entry name" value="PKS_PP"/>
    <property type="match status" value="1"/>
</dbReference>
<keyword evidence="1" id="KW-0596">Phosphopantetheine</keyword>
<dbReference type="InterPro" id="IPR020845">
    <property type="entry name" value="AMP-binding_CS"/>
</dbReference>
<dbReference type="PROSITE" id="PS50075">
    <property type="entry name" value="CARRIER"/>
    <property type="match status" value="1"/>
</dbReference>
<dbReference type="PANTHER" id="PTHR45527:SF1">
    <property type="entry name" value="FATTY ACID SYNTHASE"/>
    <property type="match status" value="1"/>
</dbReference>
<dbReference type="PROSITE" id="PS00455">
    <property type="entry name" value="AMP_BINDING"/>
    <property type="match status" value="1"/>
</dbReference>
<dbReference type="GO" id="GO:0016705">
    <property type="term" value="F:oxidoreductase activity, acting on paired donors, with incorporation or reduction of molecular oxygen"/>
    <property type="evidence" value="ECO:0007669"/>
    <property type="project" value="InterPro"/>
</dbReference>
<dbReference type="InterPro" id="IPR011251">
    <property type="entry name" value="Luciferase-like_dom"/>
</dbReference>
<dbReference type="InterPro" id="IPR025110">
    <property type="entry name" value="AMP-bd_C"/>
</dbReference>
<dbReference type="InterPro" id="IPR024011">
    <property type="entry name" value="Biosynth_lucif-like_mOase_dom"/>
</dbReference>
<dbReference type="InterPro" id="IPR020806">
    <property type="entry name" value="PKS_PP-bd"/>
</dbReference>
<accession>A0A2S5SS52</accession>
<dbReference type="Gene3D" id="3.40.50.12230">
    <property type="match status" value="1"/>
</dbReference>
<dbReference type="FunFam" id="3.40.50.980:FF:000001">
    <property type="entry name" value="Non-ribosomal peptide synthetase"/>
    <property type="match status" value="1"/>
</dbReference>
<evidence type="ECO:0000259" key="4">
    <source>
        <dbReference type="PROSITE" id="PS50075"/>
    </source>
</evidence>
<dbReference type="Gene3D" id="3.40.50.12780">
    <property type="entry name" value="N-terminal domain of ligase-like"/>
    <property type="match status" value="1"/>
</dbReference>
<evidence type="ECO:0000256" key="1">
    <source>
        <dbReference type="ARBA" id="ARBA00022450"/>
    </source>
</evidence>
<evidence type="ECO:0000256" key="3">
    <source>
        <dbReference type="SAM" id="MobiDB-lite"/>
    </source>
</evidence>
<dbReference type="SUPFAM" id="SSF56801">
    <property type="entry name" value="Acetyl-CoA synthetase-like"/>
    <property type="match status" value="2"/>
</dbReference>
<dbReference type="Proteomes" id="UP000238605">
    <property type="component" value="Unassembled WGS sequence"/>
</dbReference>
<keyword evidence="2" id="KW-0597">Phosphoprotein</keyword>
<dbReference type="NCBIfam" id="TIGR04020">
    <property type="entry name" value="seco_metab_LLM"/>
    <property type="match status" value="1"/>
</dbReference>
<dbReference type="GO" id="GO:0031177">
    <property type="term" value="F:phosphopantetheine binding"/>
    <property type="evidence" value="ECO:0007669"/>
    <property type="project" value="InterPro"/>
</dbReference>
<dbReference type="Pfam" id="PF00550">
    <property type="entry name" value="PP-binding"/>
    <property type="match status" value="1"/>
</dbReference>
<feature type="compositionally biased region" description="Low complexity" evidence="3">
    <location>
        <begin position="1542"/>
        <end position="1553"/>
    </location>
</feature>
<dbReference type="RefSeq" id="WP_104303384.1">
    <property type="nucleotide sequence ID" value="NZ_PSNX01000013.1"/>
</dbReference>
<dbReference type="InterPro" id="IPR036661">
    <property type="entry name" value="Luciferase-like_sf"/>
</dbReference>
<dbReference type="FunFam" id="3.30.300.30:FF:000010">
    <property type="entry name" value="Enterobactin synthetase component F"/>
    <property type="match status" value="1"/>
</dbReference>
<dbReference type="InterPro" id="IPR000873">
    <property type="entry name" value="AMP-dep_synth/lig_dom"/>
</dbReference>
<dbReference type="Gene3D" id="3.40.50.980">
    <property type="match status" value="2"/>
</dbReference>
<name>A0A2S5SS52_9BURK</name>
<dbReference type="FunFam" id="2.30.38.10:FF:000001">
    <property type="entry name" value="Non-ribosomal peptide synthetase PvdI"/>
    <property type="match status" value="1"/>
</dbReference>
<dbReference type="SUPFAM" id="SSF52777">
    <property type="entry name" value="CoA-dependent acyltransferases"/>
    <property type="match status" value="1"/>
</dbReference>
<dbReference type="EMBL" id="PSNX01000013">
    <property type="protein sequence ID" value="PPE65561.1"/>
    <property type="molecule type" value="Genomic_DNA"/>
</dbReference>
<dbReference type="InterPro" id="IPR036477">
    <property type="entry name" value="Formyl_transf_N_sf"/>
</dbReference>
<reference evidence="5 6" key="1">
    <citation type="submission" date="2018-02" db="EMBL/GenBank/DDBJ databases">
        <title>Reclassifiation of [Polyangium] brachysporum DSM 7029 as Guopingzhaonella breviflexa gen. nov., sp. nov., a member of the family Comamonadaceae.</title>
        <authorList>
            <person name="Tang B."/>
        </authorList>
    </citation>
    <scope>NUCLEOTIDE SEQUENCE [LARGE SCALE GENOMIC DNA]</scope>
    <source>
        <strain evidence="5 6">BCRC 80649</strain>
    </source>
</reference>
<dbReference type="GO" id="GO:0044550">
    <property type="term" value="P:secondary metabolite biosynthetic process"/>
    <property type="evidence" value="ECO:0007669"/>
    <property type="project" value="TreeGrafter"/>
</dbReference>
<dbReference type="Gene3D" id="3.30.559.30">
    <property type="entry name" value="Nonribosomal peptide synthetase, condensation domain"/>
    <property type="match status" value="1"/>
</dbReference>
<evidence type="ECO:0000313" key="6">
    <source>
        <dbReference type="Proteomes" id="UP000238605"/>
    </source>
</evidence>
<evidence type="ECO:0000256" key="2">
    <source>
        <dbReference type="ARBA" id="ARBA00022553"/>
    </source>
</evidence>
<dbReference type="Pfam" id="PF00501">
    <property type="entry name" value="AMP-binding"/>
    <property type="match status" value="2"/>
</dbReference>
<dbReference type="PANTHER" id="PTHR45527">
    <property type="entry name" value="NONRIBOSOMAL PEPTIDE SYNTHETASE"/>
    <property type="match status" value="1"/>
</dbReference>
<dbReference type="InterPro" id="IPR009081">
    <property type="entry name" value="PP-bd_ACP"/>
</dbReference>
<gene>
    <name evidence="5" type="ORF">C1704_14140</name>
</gene>
<feature type="region of interest" description="Disordered" evidence="3">
    <location>
        <begin position="1528"/>
        <end position="1562"/>
    </location>
</feature>
<dbReference type="GO" id="GO:0043041">
    <property type="term" value="P:amino acid activation for nonribosomal peptide biosynthetic process"/>
    <property type="evidence" value="ECO:0007669"/>
    <property type="project" value="TreeGrafter"/>
</dbReference>
<dbReference type="Pfam" id="PF02911">
    <property type="entry name" value="Formyl_trans_C"/>
    <property type="match status" value="1"/>
</dbReference>
<proteinExistence type="predicted"/>
<feature type="region of interest" description="Disordered" evidence="3">
    <location>
        <begin position="1426"/>
        <end position="1447"/>
    </location>
</feature>
<dbReference type="Gene3D" id="3.20.20.30">
    <property type="entry name" value="Luciferase-like domain"/>
    <property type="match status" value="1"/>
</dbReference>
<dbReference type="SUPFAM" id="SSF53328">
    <property type="entry name" value="Formyltransferase"/>
    <property type="match status" value="1"/>
</dbReference>
<evidence type="ECO:0000313" key="5">
    <source>
        <dbReference type="EMBL" id="PPE65561.1"/>
    </source>
</evidence>
<dbReference type="Pfam" id="PF00296">
    <property type="entry name" value="Bac_luciferase"/>
    <property type="match status" value="1"/>
</dbReference>
<dbReference type="GO" id="GO:0072330">
    <property type="term" value="P:monocarboxylic acid biosynthetic process"/>
    <property type="evidence" value="ECO:0007669"/>
    <property type="project" value="UniProtKB-ARBA"/>
</dbReference>